<dbReference type="SMART" id="SM00873">
    <property type="entry name" value="B3_4"/>
    <property type="match status" value="1"/>
</dbReference>
<dbReference type="PANTHER" id="PTHR39209">
    <property type="match status" value="1"/>
</dbReference>
<dbReference type="Pfam" id="PF03483">
    <property type="entry name" value="B3_4"/>
    <property type="match status" value="1"/>
</dbReference>
<reference evidence="2" key="1">
    <citation type="submission" date="2019-11" db="EMBL/GenBank/DDBJ databases">
        <authorList>
            <person name="Feng L."/>
        </authorList>
    </citation>
    <scope>NUCLEOTIDE SEQUENCE</scope>
    <source>
        <strain evidence="2">KOxytocaLFYP65</strain>
    </source>
</reference>
<dbReference type="InterPro" id="IPR020825">
    <property type="entry name" value="Phe-tRNA_synthase-like_B3/B4"/>
</dbReference>
<dbReference type="SUPFAM" id="SSF56037">
    <property type="entry name" value="PheT/TilS domain"/>
    <property type="match status" value="1"/>
</dbReference>
<dbReference type="InterPro" id="IPR005146">
    <property type="entry name" value="B3/B4_tRNA-bd"/>
</dbReference>
<dbReference type="GO" id="GO:0003723">
    <property type="term" value="F:RNA binding"/>
    <property type="evidence" value="ECO:0007669"/>
    <property type="project" value="InterPro"/>
</dbReference>
<proteinExistence type="predicted"/>
<name>A0A6N3B8C8_KLEOX</name>
<dbReference type="Gene3D" id="3.50.40.10">
    <property type="entry name" value="Phenylalanyl-trna Synthetase, Chain B, domain 3"/>
    <property type="match status" value="1"/>
</dbReference>
<gene>
    <name evidence="2" type="ORF">KOLFYP65_00302</name>
</gene>
<evidence type="ECO:0000259" key="1">
    <source>
        <dbReference type="SMART" id="SM00873"/>
    </source>
</evidence>
<dbReference type="RefSeq" id="WP_115239547.1">
    <property type="nucleotide sequence ID" value="NZ_CACRTM010000023.1"/>
</dbReference>
<feature type="domain" description="B3/B4 tRNA-binding" evidence="1">
    <location>
        <begin position="61"/>
        <end position="217"/>
    </location>
</feature>
<evidence type="ECO:0000313" key="2">
    <source>
        <dbReference type="EMBL" id="VYU01116.1"/>
    </source>
</evidence>
<dbReference type="GO" id="GO:0004826">
    <property type="term" value="F:phenylalanine-tRNA ligase activity"/>
    <property type="evidence" value="ECO:0007669"/>
    <property type="project" value="InterPro"/>
</dbReference>
<dbReference type="AlphaFoldDB" id="A0A6N3B8C8"/>
<dbReference type="PANTHER" id="PTHR39209:SF2">
    <property type="entry name" value="CYTOPLASMIC PROTEIN"/>
    <property type="match status" value="1"/>
</dbReference>
<accession>A0A6N3B8C8</accession>
<organism evidence="2">
    <name type="scientific">Klebsiella oxytoca</name>
    <dbReference type="NCBI Taxonomy" id="571"/>
    <lineage>
        <taxon>Bacteria</taxon>
        <taxon>Pseudomonadati</taxon>
        <taxon>Pseudomonadota</taxon>
        <taxon>Gammaproteobacteria</taxon>
        <taxon>Enterobacterales</taxon>
        <taxon>Enterobacteriaceae</taxon>
        <taxon>Klebsiella/Raoultella group</taxon>
        <taxon>Klebsiella</taxon>
    </lineage>
</organism>
<sequence length="237" mass="25846">MNNVLPSISPQVSALAPGFRALSIDVISAPVRAPQVGAEALRSACRAVIAGEPQWAEAHLQAWNEVFRAFGAKPKRTPCSAEALRRRVLRDGEMAALDPIVDLYNAVSLRYAVPVGGENLAAYVGVPQLRIADGSEPFDTVKEGKIVFENPDAGEVVWCDDAGVTCRRWNWRQGVRTRLSVESPRMWFILESLPEMPLSALHEAGEMLMAGLLSMMPEAKMHSQLITADVWLTGGAR</sequence>
<dbReference type="EMBL" id="CACRTM010000023">
    <property type="protein sequence ID" value="VYU01116.1"/>
    <property type="molecule type" value="Genomic_DNA"/>
</dbReference>
<protein>
    <submittedName>
        <fullName evidence="2">B3/4 domain protein</fullName>
    </submittedName>
</protein>